<feature type="region of interest" description="Disordered" evidence="1">
    <location>
        <begin position="92"/>
        <end position="147"/>
    </location>
</feature>
<dbReference type="GeneID" id="87817071"/>
<dbReference type="Proteomes" id="UP001302676">
    <property type="component" value="Unassembled WGS sequence"/>
</dbReference>
<reference evidence="2" key="1">
    <citation type="journal article" date="2023" name="Mol. Phylogenet. Evol.">
        <title>Genome-scale phylogeny and comparative genomics of the fungal order Sordariales.</title>
        <authorList>
            <person name="Hensen N."/>
            <person name="Bonometti L."/>
            <person name="Westerberg I."/>
            <person name="Brannstrom I.O."/>
            <person name="Guillou S."/>
            <person name="Cros-Aarteil S."/>
            <person name="Calhoun S."/>
            <person name="Haridas S."/>
            <person name="Kuo A."/>
            <person name="Mondo S."/>
            <person name="Pangilinan J."/>
            <person name="Riley R."/>
            <person name="LaButti K."/>
            <person name="Andreopoulos B."/>
            <person name="Lipzen A."/>
            <person name="Chen C."/>
            <person name="Yan M."/>
            <person name="Daum C."/>
            <person name="Ng V."/>
            <person name="Clum A."/>
            <person name="Steindorff A."/>
            <person name="Ohm R.A."/>
            <person name="Martin F."/>
            <person name="Silar P."/>
            <person name="Natvig D.O."/>
            <person name="Lalanne C."/>
            <person name="Gautier V."/>
            <person name="Ament-Velasquez S.L."/>
            <person name="Kruys A."/>
            <person name="Hutchinson M.I."/>
            <person name="Powell A.J."/>
            <person name="Barry K."/>
            <person name="Miller A.N."/>
            <person name="Grigoriev I.V."/>
            <person name="Debuchy R."/>
            <person name="Gladieux P."/>
            <person name="Hiltunen Thoren M."/>
            <person name="Johannesson H."/>
        </authorList>
    </citation>
    <scope>NUCLEOTIDE SEQUENCE</scope>
    <source>
        <strain evidence="2">CBS 141.50</strain>
    </source>
</reference>
<protein>
    <submittedName>
        <fullName evidence="2">Uncharacterized protein</fullName>
    </submittedName>
</protein>
<feature type="compositionally biased region" description="Low complexity" evidence="1">
    <location>
        <begin position="7"/>
        <end position="20"/>
    </location>
</feature>
<comment type="caution">
    <text evidence="2">The sequence shown here is derived from an EMBL/GenBank/DDBJ whole genome shotgun (WGS) entry which is preliminary data.</text>
</comment>
<evidence type="ECO:0000256" key="1">
    <source>
        <dbReference type="SAM" id="MobiDB-lite"/>
    </source>
</evidence>
<keyword evidence="3" id="KW-1185">Reference proteome</keyword>
<feature type="region of interest" description="Disordered" evidence="1">
    <location>
        <begin position="159"/>
        <end position="200"/>
    </location>
</feature>
<gene>
    <name evidence="2" type="ORF">C8A04DRAFT_27919</name>
</gene>
<evidence type="ECO:0000313" key="2">
    <source>
        <dbReference type="EMBL" id="KAK4144460.1"/>
    </source>
</evidence>
<reference evidence="2" key="2">
    <citation type="submission" date="2023-05" db="EMBL/GenBank/DDBJ databases">
        <authorList>
            <consortium name="Lawrence Berkeley National Laboratory"/>
            <person name="Steindorff A."/>
            <person name="Hensen N."/>
            <person name="Bonometti L."/>
            <person name="Westerberg I."/>
            <person name="Brannstrom I.O."/>
            <person name="Guillou S."/>
            <person name="Cros-Aarteil S."/>
            <person name="Calhoun S."/>
            <person name="Haridas S."/>
            <person name="Kuo A."/>
            <person name="Mondo S."/>
            <person name="Pangilinan J."/>
            <person name="Riley R."/>
            <person name="Labutti K."/>
            <person name="Andreopoulos B."/>
            <person name="Lipzen A."/>
            <person name="Chen C."/>
            <person name="Yanf M."/>
            <person name="Daum C."/>
            <person name="Ng V."/>
            <person name="Clum A."/>
            <person name="Ohm R."/>
            <person name="Martin F."/>
            <person name="Silar P."/>
            <person name="Natvig D."/>
            <person name="Lalanne C."/>
            <person name="Gautier V."/>
            <person name="Ament-Velasquez S.L."/>
            <person name="Kruys A."/>
            <person name="Hutchinson M.I."/>
            <person name="Powell A.J."/>
            <person name="Barry K."/>
            <person name="Miller A.N."/>
            <person name="Grigoriev I.V."/>
            <person name="Debuchy R."/>
            <person name="Gladieux P."/>
            <person name="Thoren M.H."/>
            <person name="Johannesson H."/>
        </authorList>
    </citation>
    <scope>NUCLEOTIDE SEQUENCE</scope>
    <source>
        <strain evidence="2">CBS 141.50</strain>
    </source>
</reference>
<evidence type="ECO:0000313" key="3">
    <source>
        <dbReference type="Proteomes" id="UP001302676"/>
    </source>
</evidence>
<sequence>MAELTPHHPWSSSPPSTFSSLGATDCVPQQQIPYTGLFPAYHYPTPTDSPLHQQDELPLPPFAPQPASGGAHSGVCPEAQYYGSFTSQPNPSFPETFFKSEPGTQHGHQPLPQFHSHYNNHHQYRQRQRLLPRRTYTPPPNPRSPITARKLLIRVGAIAPSSPKGNSHTIHRSSSISSSSSGGGSGSSNNNGSKRLPSLGPIQQSDELVWRGQMRGFEVLWSCEEGRGPGNGQRRMRGGLERFLAGGEMELGLGLGM</sequence>
<dbReference type="AlphaFoldDB" id="A0AAN6V477"/>
<proteinExistence type="predicted"/>
<feature type="region of interest" description="Disordered" evidence="1">
    <location>
        <begin position="1"/>
        <end position="24"/>
    </location>
</feature>
<dbReference type="RefSeq" id="XP_062637831.1">
    <property type="nucleotide sequence ID" value="XM_062780458.1"/>
</dbReference>
<organism evidence="2 3">
    <name type="scientific">Dichotomopilus funicola</name>
    <dbReference type="NCBI Taxonomy" id="1934379"/>
    <lineage>
        <taxon>Eukaryota</taxon>
        <taxon>Fungi</taxon>
        <taxon>Dikarya</taxon>
        <taxon>Ascomycota</taxon>
        <taxon>Pezizomycotina</taxon>
        <taxon>Sordariomycetes</taxon>
        <taxon>Sordariomycetidae</taxon>
        <taxon>Sordariales</taxon>
        <taxon>Chaetomiaceae</taxon>
        <taxon>Dichotomopilus</taxon>
    </lineage>
</organism>
<accession>A0AAN6V477</accession>
<name>A0AAN6V477_9PEZI</name>
<dbReference type="EMBL" id="MU853577">
    <property type="protein sequence ID" value="KAK4144460.1"/>
    <property type="molecule type" value="Genomic_DNA"/>
</dbReference>
<feature type="region of interest" description="Disordered" evidence="1">
    <location>
        <begin position="37"/>
        <end position="75"/>
    </location>
</feature>
<feature type="compositionally biased region" description="Basic residues" evidence="1">
    <location>
        <begin position="118"/>
        <end position="132"/>
    </location>
</feature>